<dbReference type="PANTHER" id="PTHR14456">
    <property type="entry name" value="INOSITOL POLYPHOSPHATE KINASE 1"/>
    <property type="match status" value="1"/>
</dbReference>
<evidence type="ECO:0000256" key="1">
    <source>
        <dbReference type="ARBA" id="ARBA00012023"/>
    </source>
</evidence>
<dbReference type="PANTHER" id="PTHR14456:SF2">
    <property type="entry name" value="INOSITOL-PENTAKISPHOSPHATE 2-KINASE"/>
    <property type="match status" value="1"/>
</dbReference>
<feature type="non-terminal residue" evidence="7">
    <location>
        <position position="1"/>
    </location>
</feature>
<evidence type="ECO:0000256" key="5">
    <source>
        <dbReference type="ARBA" id="ARBA00022840"/>
    </source>
</evidence>
<accession>A0ABQ8BYT6</accession>
<evidence type="ECO:0000256" key="6">
    <source>
        <dbReference type="RuleBase" id="RU364126"/>
    </source>
</evidence>
<sequence>TYHSLNIAIKKLPSREYLPAKHVWNGIHSLGDMTLLMENIYLNKKKKRKERRTRKKRKNKMILEEKDASDWIYRGEGGANLVLAYAASSPLFVGKVIRIQKAPKADKANKAVNGAASVLTTDEQLLWRENKELVSSPNKEVVEQIYVKDVIIPLLGPKHIDPGVRVSVSKEFLESVDKKVTKQRPLWRVNAANVDTSHDSALILNDHSLFSQGISSGDCLSVEIKPKCGFLPTSRFISEENKLKRRVSRFKMHQILKLEQNEISEVSEYDPLDLFSGSKDRVSKAAKALYSIPQNNFRVFLNGSLVLGGSGESTGRTSPETAQTFEEALRGFIQSNDGLRTKCFLQLVSDTVYDSGVLDKLLEVQKLDKLDIEGAIHCYYNIINQPCPICKEAGTLEEEEASLHCLPLDESLKIVKEYLIAATAKDCSLMISFRLRNEWDDSAPSCDAVCLKSTNQTFDYKVHFIDLSMKPLKRMEAYYKLDNKIISFYTRKQKGEEQVGDPKRSDS</sequence>
<keyword evidence="8" id="KW-1185">Reference proteome</keyword>
<protein>
    <recommendedName>
        <fullName evidence="1 6">Inositol-pentakisphosphate 2-kinase</fullName>
        <ecNumber evidence="1 6">2.7.1.158</ecNumber>
    </recommendedName>
</protein>
<evidence type="ECO:0000313" key="8">
    <source>
        <dbReference type="Proteomes" id="UP000824890"/>
    </source>
</evidence>
<dbReference type="Proteomes" id="UP000824890">
    <property type="component" value="Unassembled WGS sequence"/>
</dbReference>
<comment type="caution">
    <text evidence="7">The sequence shown here is derived from an EMBL/GenBank/DDBJ whole genome shotgun (WGS) entry which is preliminary data.</text>
</comment>
<dbReference type="Gene3D" id="3.30.200.110">
    <property type="entry name" value="Inositol-pentakisphosphate 2-kinase, N-lobe"/>
    <property type="match status" value="1"/>
</dbReference>
<reference evidence="7 8" key="1">
    <citation type="submission" date="2021-05" db="EMBL/GenBank/DDBJ databases">
        <title>Genome Assembly of Synthetic Allotetraploid Brassica napus Reveals Homoeologous Exchanges between Subgenomes.</title>
        <authorList>
            <person name="Davis J.T."/>
        </authorList>
    </citation>
    <scope>NUCLEOTIDE SEQUENCE [LARGE SCALE GENOMIC DNA]</scope>
    <source>
        <strain evidence="8">cv. Da-Ae</strain>
        <tissue evidence="7">Seedling</tissue>
    </source>
</reference>
<proteinExistence type="predicted"/>
<evidence type="ECO:0000313" key="7">
    <source>
        <dbReference type="EMBL" id="KAH0909971.1"/>
    </source>
</evidence>
<comment type="function">
    <text evidence="6">Phosphorylates Ins(1,3,4,5,6)P5 at position 2 to form Ins(1,2,3,4,5,6)P6 (InsP6 or phytate).</text>
</comment>
<comment type="domain">
    <text evidence="6">The EXKPK motif is conserved in inositol-pentakisphosphate 2-kinases of both family 1 and 2.</text>
</comment>
<keyword evidence="3 6" id="KW-0547">Nucleotide-binding</keyword>
<dbReference type="InterPro" id="IPR043001">
    <property type="entry name" value="IP5_2-K_N_lobe"/>
</dbReference>
<keyword evidence="2 6" id="KW-0808">Transferase</keyword>
<keyword evidence="4 6" id="KW-0418">Kinase</keyword>
<dbReference type="Pfam" id="PF06090">
    <property type="entry name" value="Ins_P5_2-kin"/>
    <property type="match status" value="1"/>
</dbReference>
<organism evidence="7 8">
    <name type="scientific">Brassica napus</name>
    <name type="common">Rape</name>
    <dbReference type="NCBI Taxonomy" id="3708"/>
    <lineage>
        <taxon>Eukaryota</taxon>
        <taxon>Viridiplantae</taxon>
        <taxon>Streptophyta</taxon>
        <taxon>Embryophyta</taxon>
        <taxon>Tracheophyta</taxon>
        <taxon>Spermatophyta</taxon>
        <taxon>Magnoliopsida</taxon>
        <taxon>eudicotyledons</taxon>
        <taxon>Gunneridae</taxon>
        <taxon>Pentapetalae</taxon>
        <taxon>rosids</taxon>
        <taxon>malvids</taxon>
        <taxon>Brassicales</taxon>
        <taxon>Brassicaceae</taxon>
        <taxon>Brassiceae</taxon>
        <taxon>Brassica</taxon>
    </lineage>
</organism>
<name>A0ABQ8BYT6_BRANA</name>
<evidence type="ECO:0000256" key="2">
    <source>
        <dbReference type="ARBA" id="ARBA00022679"/>
    </source>
</evidence>
<evidence type="ECO:0000256" key="4">
    <source>
        <dbReference type="ARBA" id="ARBA00022777"/>
    </source>
</evidence>
<keyword evidence="5 6" id="KW-0067">ATP-binding</keyword>
<dbReference type="InterPro" id="IPR009286">
    <property type="entry name" value="Ins_P5_2-kin"/>
</dbReference>
<dbReference type="EMBL" id="JAGKQM010000009">
    <property type="protein sequence ID" value="KAH0909971.1"/>
    <property type="molecule type" value="Genomic_DNA"/>
</dbReference>
<gene>
    <name evidence="7" type="ORF">HID58_033292</name>
</gene>
<comment type="catalytic activity">
    <reaction evidence="6">
        <text>1D-myo-inositol 1,3,4,5,6-pentakisphosphate + ATP = 1D-myo-inositol hexakisphosphate + ADP + H(+)</text>
        <dbReference type="Rhea" id="RHEA:20313"/>
        <dbReference type="ChEBI" id="CHEBI:15378"/>
        <dbReference type="ChEBI" id="CHEBI:30616"/>
        <dbReference type="ChEBI" id="CHEBI:57733"/>
        <dbReference type="ChEBI" id="CHEBI:58130"/>
        <dbReference type="ChEBI" id="CHEBI:456216"/>
        <dbReference type="EC" id="2.7.1.158"/>
    </reaction>
</comment>
<dbReference type="EC" id="2.7.1.158" evidence="1 6"/>
<evidence type="ECO:0000256" key="3">
    <source>
        <dbReference type="ARBA" id="ARBA00022741"/>
    </source>
</evidence>